<dbReference type="AlphaFoldDB" id="A0A2A2K9S2"/>
<comment type="caution">
    <text evidence="2">The sequence shown here is derived from an EMBL/GenBank/DDBJ whole genome shotgun (WGS) entry which is preliminary data.</text>
</comment>
<sequence length="520" mass="54838">MLARASIEGSTGVRKRWRIWVLALASWPMAIARALTCCCWSPAAWLTPRLPWYCAPELSMVALLITGDWAKAGALHNVARISSVCFMSLTPVEDLQGAQTLLDVRIDHLRLGADIGPDVVGLLGDQRVDACAAADTGEVAVAQFVGLLEDVRGRVGVDGDRIGIGHKRGAGGNARLHITGNDDEPVIGLGWQAEARTQCASDQQETTDVAFIKFPHDGNSFFGVLGLGRVARRRAEAVPVFVIAFESGCISGLTFGGAGGGFAVEQALYNAQHLGAALRPVAIDHLHVLPVALQPGQAVVEEHLALFQPGLAAQPVPDPFDALRAQQQVQVVMARLDGLFQPLGAIAEQCPAPQDIAKQVGVENQQLRCLRPALVFPGELPTGDGGDIGVAGIALLALHEVADGEQGIQRGGEVEALVEEQADEDHIHHHPQRPALQALLCHPQLGHQAEAGKRGVEPGLGGVGPVGHGGAQQQAGQQADRQALEHRHGCQAGRDANRFERPASSGGQHPSYPPPGPARP</sequence>
<reference evidence="2 3" key="1">
    <citation type="journal article" date="2017" name="Curr. Biol.">
        <title>Genome architecture and evolution of a unichromosomal asexual nematode.</title>
        <authorList>
            <person name="Fradin H."/>
            <person name="Zegar C."/>
            <person name="Gutwein M."/>
            <person name="Lucas J."/>
            <person name="Kovtun M."/>
            <person name="Corcoran D."/>
            <person name="Baugh L.R."/>
            <person name="Kiontke K."/>
            <person name="Gunsalus K."/>
            <person name="Fitch D.H."/>
            <person name="Piano F."/>
        </authorList>
    </citation>
    <scope>NUCLEOTIDE SEQUENCE [LARGE SCALE GENOMIC DNA]</scope>
    <source>
        <strain evidence="2">PF1309</strain>
    </source>
</reference>
<evidence type="ECO:0000313" key="2">
    <source>
        <dbReference type="EMBL" id="PAV70677.1"/>
    </source>
</evidence>
<dbReference type="Proteomes" id="UP000218231">
    <property type="component" value="Unassembled WGS sequence"/>
</dbReference>
<feature type="region of interest" description="Disordered" evidence="1">
    <location>
        <begin position="449"/>
        <end position="520"/>
    </location>
</feature>
<protein>
    <submittedName>
        <fullName evidence="2">Uncharacterized protein</fullName>
    </submittedName>
</protein>
<name>A0A2A2K9S2_9BILA</name>
<feature type="compositionally biased region" description="Pro residues" evidence="1">
    <location>
        <begin position="511"/>
        <end position="520"/>
    </location>
</feature>
<evidence type="ECO:0000256" key="1">
    <source>
        <dbReference type="SAM" id="MobiDB-lite"/>
    </source>
</evidence>
<dbReference type="EMBL" id="LIAE01009230">
    <property type="protein sequence ID" value="PAV70677.1"/>
    <property type="molecule type" value="Genomic_DNA"/>
</dbReference>
<accession>A0A2A2K9S2</accession>
<organism evidence="2 3">
    <name type="scientific">Diploscapter pachys</name>
    <dbReference type="NCBI Taxonomy" id="2018661"/>
    <lineage>
        <taxon>Eukaryota</taxon>
        <taxon>Metazoa</taxon>
        <taxon>Ecdysozoa</taxon>
        <taxon>Nematoda</taxon>
        <taxon>Chromadorea</taxon>
        <taxon>Rhabditida</taxon>
        <taxon>Rhabditina</taxon>
        <taxon>Rhabditomorpha</taxon>
        <taxon>Rhabditoidea</taxon>
        <taxon>Rhabditidae</taxon>
        <taxon>Diploscapter</taxon>
    </lineage>
</organism>
<proteinExistence type="predicted"/>
<feature type="compositionally biased region" description="Gly residues" evidence="1">
    <location>
        <begin position="458"/>
        <end position="470"/>
    </location>
</feature>
<evidence type="ECO:0000313" key="3">
    <source>
        <dbReference type="Proteomes" id="UP000218231"/>
    </source>
</evidence>
<keyword evidence="3" id="KW-1185">Reference proteome</keyword>
<gene>
    <name evidence="2" type="ORF">WR25_22851</name>
</gene>